<keyword evidence="3 7" id="KW-0479">Metal-binding</keyword>
<comment type="cofactor">
    <cofactor evidence="7">
        <name>heme</name>
        <dbReference type="ChEBI" id="CHEBI:30413"/>
    </cofactor>
</comment>
<dbReference type="GO" id="GO:0005506">
    <property type="term" value="F:iron ion binding"/>
    <property type="evidence" value="ECO:0007669"/>
    <property type="project" value="InterPro"/>
</dbReference>
<feature type="region of interest" description="Disordered" evidence="9">
    <location>
        <begin position="614"/>
        <end position="644"/>
    </location>
</feature>
<dbReference type="Pfam" id="PF00067">
    <property type="entry name" value="p450"/>
    <property type="match status" value="1"/>
</dbReference>
<organism evidence="10 11">
    <name type="scientific">Streptomyces marianii</name>
    <dbReference type="NCBI Taxonomy" id="1817406"/>
    <lineage>
        <taxon>Bacteria</taxon>
        <taxon>Bacillati</taxon>
        <taxon>Actinomycetota</taxon>
        <taxon>Actinomycetes</taxon>
        <taxon>Kitasatosporales</taxon>
        <taxon>Streptomycetaceae</taxon>
        <taxon>Streptomyces</taxon>
    </lineage>
</organism>
<name>A0A5R9EAR4_9ACTN</name>
<dbReference type="PROSITE" id="PS00086">
    <property type="entry name" value="CYTOCHROME_P450"/>
    <property type="match status" value="1"/>
</dbReference>
<proteinExistence type="inferred from homology"/>
<keyword evidence="2 7" id="KW-0349">Heme</keyword>
<keyword evidence="6 8" id="KW-0503">Monooxygenase</keyword>
<evidence type="ECO:0000256" key="3">
    <source>
        <dbReference type="ARBA" id="ARBA00022723"/>
    </source>
</evidence>
<feature type="compositionally biased region" description="Polar residues" evidence="9">
    <location>
        <begin position="630"/>
        <end position="644"/>
    </location>
</feature>
<gene>
    <name evidence="10" type="ORF">FEF34_28090</name>
</gene>
<dbReference type="AlphaFoldDB" id="A0A5R9EAR4"/>
<comment type="similarity">
    <text evidence="1 8">Belongs to the cytochrome P450 family.</text>
</comment>
<evidence type="ECO:0000256" key="4">
    <source>
        <dbReference type="ARBA" id="ARBA00023002"/>
    </source>
</evidence>
<evidence type="ECO:0000256" key="5">
    <source>
        <dbReference type="ARBA" id="ARBA00023004"/>
    </source>
</evidence>
<evidence type="ECO:0000256" key="2">
    <source>
        <dbReference type="ARBA" id="ARBA00022617"/>
    </source>
</evidence>
<evidence type="ECO:0000313" key="10">
    <source>
        <dbReference type="EMBL" id="TLQ46327.1"/>
    </source>
</evidence>
<sequence>MLAHTFGAVLLEGQPPAGFALLITLQPKGGMHLRSSAADRQGVGPGPQARAPRPGAVEAPPRSVPTVLANEEVDTPMPTAQRRPARDQRRSRPKKIPTIRTRDGIGGTLAFRRDQLSFLQSGIERHGDIFRFRPFGIPIVMVNHPEYIRHILIDKGEQYDKDAVIFRVVRPVLRNGLIANPDMVRWRRQRRMMAPHFTPRTVSNFARNMTDEAVLMLERWEARPETDPTLDITDEIGQLALRIVNRSLFSAEVGEVAQEFERAFQVANTVLGAFFRFPFPPLSVLTPSHQRLRRAINVMDEFVSGFINERLAHGVAPGDETDLLTLLLHAVDEEDGTGMDLEQLHHEVLNICIGAYETTTNTLSWIFYLLARHPEVETRLHNEVDAVLGDRAVPTFEDLPKLTYTRMIVDEALRIYSPAYQFMRRAREEDVIDGYRVPADTNILINSYFLHRHPDFWEDPERFDPERFRPDRVVDRPKHAYIPFGSGHRICIGKHFALTEIALVLATVARSRRLVMPEGAPGDDRDEGGGKRGYALLTDTDVLVGELSAADAELDDRDGDDAAEERGEQSPADAGEGARAVPSVEEQQRDDEVARCQHVRDQLGGLHPGVGFGIGGRFGRGEGAHGWVSSGRSQASANSRVRSE</sequence>
<dbReference type="InterPro" id="IPR002401">
    <property type="entry name" value="Cyt_P450_E_grp-I"/>
</dbReference>
<dbReference type="InterPro" id="IPR001128">
    <property type="entry name" value="Cyt_P450"/>
</dbReference>
<feature type="region of interest" description="Disordered" evidence="9">
    <location>
        <begin position="32"/>
        <end position="102"/>
    </location>
</feature>
<reference evidence="10 11" key="1">
    <citation type="submission" date="2019-05" db="EMBL/GenBank/DDBJ databases">
        <title>Streptomyces marianii sp. nov., a novel marine actinomycete from southern coast of India.</title>
        <authorList>
            <person name="Iniyan A.M."/>
            <person name="Wink J."/>
            <person name="Ramprasad E."/>
            <person name="Ramana C.V."/>
            <person name="Bunk B."/>
            <person name="Sproer C."/>
            <person name="Joseph F.-J.R.S."/>
            <person name="Vincent S.G.P."/>
        </authorList>
    </citation>
    <scope>NUCLEOTIDE SEQUENCE [LARGE SCALE GENOMIC DNA]</scope>
    <source>
        <strain evidence="10 11">ICN19</strain>
    </source>
</reference>
<evidence type="ECO:0000256" key="9">
    <source>
        <dbReference type="SAM" id="MobiDB-lite"/>
    </source>
</evidence>
<dbReference type="GO" id="GO:0016705">
    <property type="term" value="F:oxidoreductase activity, acting on paired donors, with incorporation or reduction of molecular oxygen"/>
    <property type="evidence" value="ECO:0007669"/>
    <property type="project" value="InterPro"/>
</dbReference>
<dbReference type="GO" id="GO:0004497">
    <property type="term" value="F:monooxygenase activity"/>
    <property type="evidence" value="ECO:0007669"/>
    <property type="project" value="UniProtKB-KW"/>
</dbReference>
<keyword evidence="11" id="KW-1185">Reference proteome</keyword>
<dbReference type="Gene3D" id="1.10.630.10">
    <property type="entry name" value="Cytochrome P450"/>
    <property type="match status" value="1"/>
</dbReference>
<dbReference type="PRINTS" id="PR00463">
    <property type="entry name" value="EP450I"/>
</dbReference>
<evidence type="ECO:0000256" key="6">
    <source>
        <dbReference type="ARBA" id="ARBA00023033"/>
    </source>
</evidence>
<feature type="compositionally biased region" description="Acidic residues" evidence="9">
    <location>
        <begin position="552"/>
        <end position="563"/>
    </location>
</feature>
<feature type="compositionally biased region" description="Low complexity" evidence="9">
    <location>
        <begin position="46"/>
        <end position="57"/>
    </location>
</feature>
<evidence type="ECO:0000313" key="11">
    <source>
        <dbReference type="Proteomes" id="UP000305921"/>
    </source>
</evidence>
<feature type="binding site" description="axial binding residue" evidence="7">
    <location>
        <position position="491"/>
    </location>
    <ligand>
        <name>heme</name>
        <dbReference type="ChEBI" id="CHEBI:30413"/>
    </ligand>
    <ligandPart>
        <name>Fe</name>
        <dbReference type="ChEBI" id="CHEBI:18248"/>
    </ligandPart>
</feature>
<dbReference type="PANTHER" id="PTHR24291:SF50">
    <property type="entry name" value="BIFUNCTIONAL ALBAFLAVENONE MONOOXYGENASE_TERPENE SYNTHASE"/>
    <property type="match status" value="1"/>
</dbReference>
<dbReference type="PRINTS" id="PR00385">
    <property type="entry name" value="P450"/>
</dbReference>
<dbReference type="EMBL" id="VAWE01000001">
    <property type="protein sequence ID" value="TLQ46327.1"/>
    <property type="molecule type" value="Genomic_DNA"/>
</dbReference>
<dbReference type="InterPro" id="IPR017972">
    <property type="entry name" value="Cyt_P450_CS"/>
</dbReference>
<protein>
    <submittedName>
        <fullName evidence="10">Cytochrome P450</fullName>
    </submittedName>
</protein>
<evidence type="ECO:0000256" key="1">
    <source>
        <dbReference type="ARBA" id="ARBA00010617"/>
    </source>
</evidence>
<dbReference type="PANTHER" id="PTHR24291">
    <property type="entry name" value="CYTOCHROME P450 FAMILY 4"/>
    <property type="match status" value="1"/>
</dbReference>
<evidence type="ECO:0000256" key="8">
    <source>
        <dbReference type="RuleBase" id="RU000461"/>
    </source>
</evidence>
<dbReference type="Proteomes" id="UP000305921">
    <property type="component" value="Unassembled WGS sequence"/>
</dbReference>
<feature type="region of interest" description="Disordered" evidence="9">
    <location>
        <begin position="550"/>
        <end position="592"/>
    </location>
</feature>
<accession>A0A5R9EAR4</accession>
<dbReference type="OrthoDB" id="4746309at2"/>
<dbReference type="InterPro" id="IPR050196">
    <property type="entry name" value="Cytochrome_P450_Monoox"/>
</dbReference>
<keyword evidence="4 8" id="KW-0560">Oxidoreductase</keyword>
<keyword evidence="5 7" id="KW-0408">Iron</keyword>
<comment type="caution">
    <text evidence="10">The sequence shown here is derived from an EMBL/GenBank/DDBJ whole genome shotgun (WGS) entry which is preliminary data.</text>
</comment>
<dbReference type="GO" id="GO:0020037">
    <property type="term" value="F:heme binding"/>
    <property type="evidence" value="ECO:0007669"/>
    <property type="project" value="InterPro"/>
</dbReference>
<evidence type="ECO:0000256" key="7">
    <source>
        <dbReference type="PIRSR" id="PIRSR602401-1"/>
    </source>
</evidence>
<dbReference type="InterPro" id="IPR036396">
    <property type="entry name" value="Cyt_P450_sf"/>
</dbReference>
<dbReference type="SUPFAM" id="SSF48264">
    <property type="entry name" value="Cytochrome P450"/>
    <property type="match status" value="1"/>
</dbReference>